<comment type="subcellular location">
    <subcellularLocation>
        <location evidence="2">Cell membrane</location>
        <topology evidence="2">Multi-pass membrane protein</topology>
    </subcellularLocation>
</comment>
<evidence type="ECO:0000256" key="8">
    <source>
        <dbReference type="ARBA" id="ARBA00022777"/>
    </source>
</evidence>
<dbReference type="OrthoDB" id="9804645at2"/>
<evidence type="ECO:0000256" key="9">
    <source>
        <dbReference type="ARBA" id="ARBA00022840"/>
    </source>
</evidence>
<feature type="domain" description="Histidine kinase" evidence="11">
    <location>
        <begin position="317"/>
        <end position="527"/>
    </location>
</feature>
<evidence type="ECO:0000313" key="13">
    <source>
        <dbReference type="EMBL" id="EIJ34459.1"/>
    </source>
</evidence>
<accession>A0A656HGY6</accession>
<evidence type="ECO:0000256" key="5">
    <source>
        <dbReference type="ARBA" id="ARBA00022553"/>
    </source>
</evidence>
<keyword evidence="14" id="KW-1185">Reference proteome</keyword>
<dbReference type="CDD" id="cd06225">
    <property type="entry name" value="HAMP"/>
    <property type="match status" value="1"/>
</dbReference>
<keyword evidence="10" id="KW-0812">Transmembrane</keyword>
<dbReference type="PROSITE" id="PS50885">
    <property type="entry name" value="HAMP"/>
    <property type="match status" value="1"/>
</dbReference>
<dbReference type="RefSeq" id="WP_002708387.1">
    <property type="nucleotide sequence ID" value="NZ_JH651384.1"/>
</dbReference>
<feature type="transmembrane region" description="Helical" evidence="10">
    <location>
        <begin position="237"/>
        <end position="256"/>
    </location>
</feature>
<dbReference type="Gene3D" id="3.30.565.10">
    <property type="entry name" value="Histidine kinase-like ATPase, C-terminal domain"/>
    <property type="match status" value="1"/>
</dbReference>
<dbReference type="InterPro" id="IPR036890">
    <property type="entry name" value="HATPase_C_sf"/>
</dbReference>
<dbReference type="GO" id="GO:0000155">
    <property type="term" value="F:phosphorelay sensor kinase activity"/>
    <property type="evidence" value="ECO:0007669"/>
    <property type="project" value="InterPro"/>
</dbReference>
<dbReference type="CDD" id="cd00082">
    <property type="entry name" value="HisKA"/>
    <property type="match status" value="1"/>
</dbReference>
<protein>
    <recommendedName>
        <fullName evidence="3">histidine kinase</fullName>
        <ecNumber evidence="3">2.7.13.3</ecNumber>
    </recommendedName>
</protein>
<evidence type="ECO:0000256" key="7">
    <source>
        <dbReference type="ARBA" id="ARBA00022741"/>
    </source>
</evidence>
<dbReference type="InterPro" id="IPR036097">
    <property type="entry name" value="HisK_dim/P_sf"/>
</dbReference>
<dbReference type="SMART" id="SM00387">
    <property type="entry name" value="HATPase_c"/>
    <property type="match status" value="1"/>
</dbReference>
<dbReference type="SUPFAM" id="SSF47384">
    <property type="entry name" value="Homodimeric domain of signal transducing histidine kinase"/>
    <property type="match status" value="1"/>
</dbReference>
<dbReference type="Gene3D" id="1.10.287.130">
    <property type="match status" value="1"/>
</dbReference>
<dbReference type="PANTHER" id="PTHR44936:SF10">
    <property type="entry name" value="SENSOR PROTEIN RSTB"/>
    <property type="match status" value="1"/>
</dbReference>
<evidence type="ECO:0000256" key="1">
    <source>
        <dbReference type="ARBA" id="ARBA00000085"/>
    </source>
</evidence>
<evidence type="ECO:0000256" key="10">
    <source>
        <dbReference type="SAM" id="Phobius"/>
    </source>
</evidence>
<comment type="catalytic activity">
    <reaction evidence="1">
        <text>ATP + protein L-histidine = ADP + protein N-phospho-L-histidine.</text>
        <dbReference type="EC" id="2.7.13.3"/>
    </reaction>
</comment>
<dbReference type="SUPFAM" id="SSF55874">
    <property type="entry name" value="ATPase domain of HSP90 chaperone/DNA topoisomerase II/histidine kinase"/>
    <property type="match status" value="1"/>
</dbReference>
<gene>
    <name evidence="13" type="ORF">Thini_1883</name>
</gene>
<dbReference type="InterPro" id="IPR003594">
    <property type="entry name" value="HATPase_dom"/>
</dbReference>
<evidence type="ECO:0000313" key="14">
    <source>
        <dbReference type="Proteomes" id="UP000005317"/>
    </source>
</evidence>
<dbReference type="PROSITE" id="PS50109">
    <property type="entry name" value="HIS_KIN"/>
    <property type="match status" value="1"/>
</dbReference>
<organism evidence="13 14">
    <name type="scientific">Thiothrix nivea (strain ATCC 35100 / DSM 5205 / JP2)</name>
    <dbReference type="NCBI Taxonomy" id="870187"/>
    <lineage>
        <taxon>Bacteria</taxon>
        <taxon>Pseudomonadati</taxon>
        <taxon>Pseudomonadota</taxon>
        <taxon>Gammaproteobacteria</taxon>
        <taxon>Thiotrichales</taxon>
        <taxon>Thiotrichaceae</taxon>
        <taxon>Thiothrix</taxon>
    </lineage>
</organism>
<keyword evidence="8 13" id="KW-0418">Kinase</keyword>
<dbReference type="Pfam" id="PF00512">
    <property type="entry name" value="HisKA"/>
    <property type="match status" value="1"/>
</dbReference>
<dbReference type="GO" id="GO:0005886">
    <property type="term" value="C:plasma membrane"/>
    <property type="evidence" value="ECO:0007669"/>
    <property type="project" value="UniProtKB-SubCell"/>
</dbReference>
<sequence length="527" mass="59863" precursor="true">MSRLFLTLFLLMLLVVIGFGMNINGVAKYLFNGTLEALREQQMGGVISLLENEIRGLDAPQRQQRLADIQAMFRYEVSLLPIAEMELSASEQQRLRNGEFVNRSHDQAEFSYHPAHLPGMAWRLQLDYTLSEGDRDFLVGPLALVEKLLAAAPPAQWSAVVAENAQHFGIPIQLLTVQAVQENQLLDEKQLAQLQAGEIAMRFRHNNLEYAFKRLLDSDQVLQIGRIEVPWMLDNSIYFLVALLSMLLGTAIWLWLHPLWQDLRKLRQAADGFGQGNLATRIDISRFSFVKSILEAFNSMARRIEQLVTSHQTLTNAVSHELRTPVSRLRFSLEMLGSTHDETDRQRHLQAMNTDIDELEEMLAELLTYARMDRQGISLNKTPLVLGEWLEEQIHRNQQDCQAIRIHAEGVGLPTAPVTAMDARLMTHALRNLLQNACRYANQQIQVVFAYRDGKHELRVEDDGCGIPEKHHDSIFDPFTRVDASRDRRSGGYGLGLAIVRQVMHMHQGNVTVGHSPLGGAQFVLRW</sequence>
<dbReference type="EC" id="2.7.13.3" evidence="3"/>
<evidence type="ECO:0000259" key="12">
    <source>
        <dbReference type="PROSITE" id="PS50885"/>
    </source>
</evidence>
<evidence type="ECO:0000256" key="6">
    <source>
        <dbReference type="ARBA" id="ARBA00022679"/>
    </source>
</evidence>
<dbReference type="SMART" id="SM00304">
    <property type="entry name" value="HAMP"/>
    <property type="match status" value="1"/>
</dbReference>
<dbReference type="InterPro" id="IPR050980">
    <property type="entry name" value="2C_sensor_his_kinase"/>
</dbReference>
<dbReference type="InterPro" id="IPR005467">
    <property type="entry name" value="His_kinase_dom"/>
</dbReference>
<keyword evidence="5" id="KW-0597">Phosphoprotein</keyword>
<dbReference type="Proteomes" id="UP000005317">
    <property type="component" value="Unassembled WGS sequence"/>
</dbReference>
<keyword evidence="6" id="KW-0808">Transferase</keyword>
<evidence type="ECO:0000256" key="2">
    <source>
        <dbReference type="ARBA" id="ARBA00004651"/>
    </source>
</evidence>
<proteinExistence type="predicted"/>
<evidence type="ECO:0000256" key="3">
    <source>
        <dbReference type="ARBA" id="ARBA00012438"/>
    </source>
</evidence>
<dbReference type="AlphaFoldDB" id="A0A656HGY6"/>
<dbReference type="InterPro" id="IPR004358">
    <property type="entry name" value="Sig_transdc_His_kin-like_C"/>
</dbReference>
<feature type="domain" description="HAMP" evidence="12">
    <location>
        <begin position="257"/>
        <end position="309"/>
    </location>
</feature>
<evidence type="ECO:0000259" key="11">
    <source>
        <dbReference type="PROSITE" id="PS50109"/>
    </source>
</evidence>
<dbReference type="SMART" id="SM00388">
    <property type="entry name" value="HisKA"/>
    <property type="match status" value="1"/>
</dbReference>
<dbReference type="EMBL" id="JH651384">
    <property type="protein sequence ID" value="EIJ34459.1"/>
    <property type="molecule type" value="Genomic_DNA"/>
</dbReference>
<keyword evidence="10" id="KW-1133">Transmembrane helix</keyword>
<keyword evidence="9" id="KW-0067">ATP-binding</keyword>
<keyword evidence="4" id="KW-1003">Cell membrane</keyword>
<dbReference type="GO" id="GO:0005524">
    <property type="term" value="F:ATP binding"/>
    <property type="evidence" value="ECO:0007669"/>
    <property type="project" value="UniProtKB-KW"/>
</dbReference>
<dbReference type="InterPro" id="IPR003660">
    <property type="entry name" value="HAMP_dom"/>
</dbReference>
<dbReference type="Pfam" id="PF02518">
    <property type="entry name" value="HATPase_c"/>
    <property type="match status" value="1"/>
</dbReference>
<keyword evidence="7" id="KW-0547">Nucleotide-binding</keyword>
<keyword evidence="10" id="KW-0472">Membrane</keyword>
<name>A0A656HGY6_THINJ</name>
<dbReference type="PRINTS" id="PR00344">
    <property type="entry name" value="BCTRLSENSOR"/>
</dbReference>
<reference evidence="14" key="1">
    <citation type="journal article" date="2011" name="Stand. Genomic Sci.">
        <title>Genome sequence of the filamentous, gliding Thiothrix nivea neotype strain (JP2(T)).</title>
        <authorList>
            <person name="Lapidus A."/>
            <person name="Nolan M."/>
            <person name="Lucas S."/>
            <person name="Glavina Del Rio T."/>
            <person name="Tice H."/>
            <person name="Cheng J.F."/>
            <person name="Tapia R."/>
            <person name="Han C."/>
            <person name="Goodwin L."/>
            <person name="Pitluck S."/>
            <person name="Liolios K."/>
            <person name="Pagani I."/>
            <person name="Ivanova N."/>
            <person name="Huntemann M."/>
            <person name="Mavromatis K."/>
            <person name="Mikhailova N."/>
            <person name="Pati A."/>
            <person name="Chen A."/>
            <person name="Palaniappan K."/>
            <person name="Land M."/>
            <person name="Brambilla E.M."/>
            <person name="Rohde M."/>
            <person name="Abt B."/>
            <person name="Verbarg S."/>
            <person name="Goker M."/>
            <person name="Bristow J."/>
            <person name="Eisen J.A."/>
            <person name="Markowitz V."/>
            <person name="Hugenholtz P."/>
            <person name="Kyrpides N.C."/>
            <person name="Klenk H.P."/>
            <person name="Woyke T."/>
        </authorList>
    </citation>
    <scope>NUCLEOTIDE SEQUENCE [LARGE SCALE GENOMIC DNA]</scope>
    <source>
        <strain evidence="14">ATCC 35100 / DSM 5205 / JP2</strain>
    </source>
</reference>
<dbReference type="InterPro" id="IPR003661">
    <property type="entry name" value="HisK_dim/P_dom"/>
</dbReference>
<evidence type="ECO:0000256" key="4">
    <source>
        <dbReference type="ARBA" id="ARBA00022475"/>
    </source>
</evidence>
<dbReference type="PANTHER" id="PTHR44936">
    <property type="entry name" value="SENSOR PROTEIN CREC"/>
    <property type="match status" value="1"/>
</dbReference>